<evidence type="ECO:0000256" key="1">
    <source>
        <dbReference type="SAM" id="MobiDB-lite"/>
    </source>
</evidence>
<feature type="region of interest" description="Disordered" evidence="1">
    <location>
        <begin position="181"/>
        <end position="206"/>
    </location>
</feature>
<evidence type="ECO:0000313" key="2">
    <source>
        <dbReference type="EMBL" id="KAF7335730.1"/>
    </source>
</evidence>
<comment type="caution">
    <text evidence="2">The sequence shown here is derived from an EMBL/GenBank/DDBJ whole genome shotgun (WGS) entry which is preliminary data.</text>
</comment>
<dbReference type="OrthoDB" id="2163491at2759"/>
<proteinExistence type="predicted"/>
<name>A0A8H6X721_9AGAR</name>
<feature type="compositionally biased region" description="Low complexity" evidence="1">
    <location>
        <begin position="278"/>
        <end position="289"/>
    </location>
</feature>
<organism evidence="2 3">
    <name type="scientific">Mycena venus</name>
    <dbReference type="NCBI Taxonomy" id="2733690"/>
    <lineage>
        <taxon>Eukaryota</taxon>
        <taxon>Fungi</taxon>
        <taxon>Dikarya</taxon>
        <taxon>Basidiomycota</taxon>
        <taxon>Agaricomycotina</taxon>
        <taxon>Agaricomycetes</taxon>
        <taxon>Agaricomycetidae</taxon>
        <taxon>Agaricales</taxon>
        <taxon>Marasmiineae</taxon>
        <taxon>Mycenaceae</taxon>
        <taxon>Mycena</taxon>
    </lineage>
</organism>
<accession>A0A8H6X721</accession>
<reference evidence="2" key="1">
    <citation type="submission" date="2020-05" db="EMBL/GenBank/DDBJ databases">
        <title>Mycena genomes resolve the evolution of fungal bioluminescence.</title>
        <authorList>
            <person name="Tsai I.J."/>
        </authorList>
    </citation>
    <scope>NUCLEOTIDE SEQUENCE</scope>
    <source>
        <strain evidence="2">CCC161011</strain>
    </source>
</reference>
<dbReference type="Proteomes" id="UP000620124">
    <property type="component" value="Unassembled WGS sequence"/>
</dbReference>
<keyword evidence="3" id="KW-1185">Reference proteome</keyword>
<dbReference type="AlphaFoldDB" id="A0A8H6X721"/>
<evidence type="ECO:0000313" key="3">
    <source>
        <dbReference type="Proteomes" id="UP000620124"/>
    </source>
</evidence>
<feature type="region of interest" description="Disordered" evidence="1">
    <location>
        <begin position="237"/>
        <end position="308"/>
    </location>
</feature>
<protein>
    <submittedName>
        <fullName evidence="2">Uncharacterized protein</fullName>
    </submittedName>
</protein>
<sequence>MRRPSSLEDKSLLEDEPFKSEFSSRHNGSKKRLVGVFLSEILDKLEKEPGGHTAVEEWLKLAFIPGERARSYTLRAESTKKPSKKIQQCFVQFYWYLFCGLDAMKFLRTQNIAGYINTSQLEDLPLKEEPIDDPMSPLAEGLDEISSSSPRHSIMETPSSIMTAVENPGSASSVAAAPIVSPASPKGQEKSNPHVLGVSESDSGSMAPPLVVAHETPQVTHNSPVLGSESISHIYFHAPPPSTSAAAERRPSSSPVLALTPTAGPINNGTSPALPQDGPSTGPRRPSGPLSVKGSSPAPRGEIGIKADPFDQESGFLNLVNDTDTQENWLTRSPIETKVDIDDIPFPDSIPNLPKPPLERLPPIWAQARQEVCESFEWFRSYQGGVYQNNGSVKGYFLSAFSAQRDLFACDGKLIISHGGGKAETARKDRGQVISKAAEDQQAHDLSVRALLENHHHAQPLVLLIDDKYGPFPFDLAGAGVYMAVLGFYRIIHAWAEYQPSSSNAKGQVVRYKFAFQWCEGQGEPWWSKRIYD</sequence>
<dbReference type="EMBL" id="JACAZI010000024">
    <property type="protein sequence ID" value="KAF7335730.1"/>
    <property type="molecule type" value="Genomic_DNA"/>
</dbReference>
<gene>
    <name evidence="2" type="ORF">MVEN_02228600</name>
</gene>